<feature type="compositionally biased region" description="Basic and acidic residues" evidence="1">
    <location>
        <begin position="1"/>
        <end position="12"/>
    </location>
</feature>
<gene>
    <name evidence="2" type="ORF">GCM10010276_61530</name>
    <name evidence="3" type="ORF">GCM10010276_61540</name>
</gene>
<evidence type="ECO:0000313" key="3">
    <source>
        <dbReference type="EMBL" id="GAA2508010.1"/>
    </source>
</evidence>
<evidence type="ECO:0000313" key="4">
    <source>
        <dbReference type="Proteomes" id="UP001501777"/>
    </source>
</evidence>
<dbReference type="EMBL" id="BAAASG010000014">
    <property type="protein sequence ID" value="GAA2508003.1"/>
    <property type="molecule type" value="Genomic_DNA"/>
</dbReference>
<evidence type="ECO:0000313" key="2">
    <source>
        <dbReference type="EMBL" id="GAA2508003.1"/>
    </source>
</evidence>
<keyword evidence="4" id="KW-1185">Reference proteome</keyword>
<organism evidence="3 4">
    <name type="scientific">Streptomyces longisporus</name>
    <dbReference type="NCBI Taxonomy" id="1948"/>
    <lineage>
        <taxon>Bacteria</taxon>
        <taxon>Bacillati</taxon>
        <taxon>Actinomycetota</taxon>
        <taxon>Actinomycetes</taxon>
        <taxon>Kitasatosporales</taxon>
        <taxon>Streptomycetaceae</taxon>
        <taxon>Streptomyces</taxon>
    </lineage>
</organism>
<feature type="compositionally biased region" description="Polar residues" evidence="1">
    <location>
        <begin position="21"/>
        <end position="30"/>
    </location>
</feature>
<comment type="caution">
    <text evidence="3">The sequence shown here is derived from an EMBL/GenBank/DDBJ whole genome shotgun (WGS) entry which is preliminary data.</text>
</comment>
<reference evidence="2 4" key="2">
    <citation type="journal article" date="2019" name="Int. J. Syst. Evol. Microbiol.">
        <title>The Global Catalogue of Microorganisms (GCM) 10K type strain sequencing project: providing services to taxonomists for standard genome sequencing and annotation.</title>
        <authorList>
            <consortium name="The Broad Institute Genomics Platform"/>
            <consortium name="The Broad Institute Genome Sequencing Center for Infectious Disease"/>
            <person name="Wu L."/>
            <person name="Ma J."/>
        </authorList>
    </citation>
    <scope>NUCLEOTIDE SEQUENCE [LARGE SCALE GENOMIC DNA]</scope>
    <source>
        <strain evidence="2 4">JCM 4395</strain>
    </source>
</reference>
<accession>A0ABP6A1H9</accession>
<dbReference type="Proteomes" id="UP001501777">
    <property type="component" value="Unassembled WGS sequence"/>
</dbReference>
<dbReference type="EMBL" id="BAAASG010000014">
    <property type="protein sequence ID" value="GAA2508010.1"/>
    <property type="molecule type" value="Genomic_DNA"/>
</dbReference>
<reference evidence="3" key="3">
    <citation type="submission" date="2023-12" db="EMBL/GenBank/DDBJ databases">
        <authorList>
            <person name="Sun Q."/>
            <person name="Inoue M."/>
        </authorList>
    </citation>
    <scope>NUCLEOTIDE SEQUENCE</scope>
    <source>
        <strain evidence="3">JCM 4395</strain>
    </source>
</reference>
<protein>
    <submittedName>
        <fullName evidence="3">Uncharacterized protein</fullName>
    </submittedName>
</protein>
<name>A0ABP6A1H9_STRLO</name>
<feature type="region of interest" description="Disordered" evidence="1">
    <location>
        <begin position="1"/>
        <end position="45"/>
    </location>
</feature>
<reference evidence="3" key="1">
    <citation type="journal article" date="2014" name="Int. J. Syst. Evol. Microbiol.">
        <title>Complete genome of a new Firmicutes species belonging to the dominant human colonic microbiota ('Ruminococcus bicirculans') reveals two chromosomes and a selective capacity to utilize plant glucans.</title>
        <authorList>
            <consortium name="NISC Comparative Sequencing Program"/>
            <person name="Wegmann U."/>
            <person name="Louis P."/>
            <person name="Goesmann A."/>
            <person name="Henrissat B."/>
            <person name="Duncan S.H."/>
            <person name="Flint H.J."/>
        </authorList>
    </citation>
    <scope>NUCLEOTIDE SEQUENCE</scope>
    <source>
        <strain evidence="3">JCM 4395</strain>
    </source>
</reference>
<dbReference type="RefSeq" id="WP_344404016.1">
    <property type="nucleotide sequence ID" value="NZ_BAAASG010000014.1"/>
</dbReference>
<sequence>MTQHLRPSDTTHRAHRPHAANTHTLPTSLGLTPAEPTTLRKEGAV</sequence>
<evidence type="ECO:0000256" key="1">
    <source>
        <dbReference type="SAM" id="MobiDB-lite"/>
    </source>
</evidence>
<proteinExistence type="predicted"/>